<protein>
    <submittedName>
        <fullName evidence="2">Uncharacterized protein</fullName>
    </submittedName>
</protein>
<evidence type="ECO:0000313" key="2">
    <source>
        <dbReference type="EMBL" id="CAA9477595.1"/>
    </source>
</evidence>
<accession>A0A6J4RRX7</accession>
<feature type="compositionally biased region" description="Basic and acidic residues" evidence="1">
    <location>
        <begin position="36"/>
        <end position="71"/>
    </location>
</feature>
<feature type="region of interest" description="Disordered" evidence="1">
    <location>
        <begin position="1"/>
        <end position="138"/>
    </location>
</feature>
<dbReference type="EMBL" id="CADCVQ010000030">
    <property type="protein sequence ID" value="CAA9477595.1"/>
    <property type="molecule type" value="Genomic_DNA"/>
</dbReference>
<feature type="non-terminal residue" evidence="2">
    <location>
        <position position="138"/>
    </location>
</feature>
<gene>
    <name evidence="2" type="ORF">AVDCRST_MAG67-633</name>
</gene>
<dbReference type="AlphaFoldDB" id="A0A6J4RRX7"/>
<feature type="non-terminal residue" evidence="2">
    <location>
        <position position="1"/>
    </location>
</feature>
<proteinExistence type="predicted"/>
<name>A0A6J4RRX7_9ACTN</name>
<evidence type="ECO:0000256" key="1">
    <source>
        <dbReference type="SAM" id="MobiDB-lite"/>
    </source>
</evidence>
<sequence length="138" mass="15571">GVARSQAPARHRVSGARVQPADPRARRARPGARNRAARDDRPQERRAAPHAGIERLRARDEHVLDRRRDGPQGRVRAQHRGRSARADPRAWALAQRDRARARRRRSAGAPALDVADERQQRAGDGQRPARGARRPRRV</sequence>
<reference evidence="2" key="1">
    <citation type="submission" date="2020-02" db="EMBL/GenBank/DDBJ databases">
        <authorList>
            <person name="Meier V. D."/>
        </authorList>
    </citation>
    <scope>NUCLEOTIDE SEQUENCE</scope>
    <source>
        <strain evidence="2">AVDCRST_MAG67</strain>
    </source>
</reference>
<organism evidence="2">
    <name type="scientific">uncultured Solirubrobacteraceae bacterium</name>
    <dbReference type="NCBI Taxonomy" id="1162706"/>
    <lineage>
        <taxon>Bacteria</taxon>
        <taxon>Bacillati</taxon>
        <taxon>Actinomycetota</taxon>
        <taxon>Thermoleophilia</taxon>
        <taxon>Solirubrobacterales</taxon>
        <taxon>Solirubrobacteraceae</taxon>
        <taxon>environmental samples</taxon>
    </lineage>
</organism>